<sequence>MAAIVCHGLQSHLDSQLAESIVLKLRLPSSKPPPTQFFKPSFWDSNSTLKPHTEENNKSTTTPSNSNSCSFLEALSNVSKEPSNDLTTYLHPQQKRSSLTLSPESLQLCTENLGNESGSDSDESSIDMLSAVNANSGTREQTQKGQPRQLSTAKKAKAQNFPPPLTTLRGSEPLRVRPHRENGRLVIEVTKVPPSPLCFQSERSHGRLRLCFLTNPTPSFDPEEEDDAEENEQLANEKELEDEKELENEIIGEVKDTPEEDKETEEEETGDEKKEEEETEEEEECVACGCVESDVIVEKYTRVRRCREGCDHENNELLNWSDSLFIIVTLFRAHAHYNMRRGTATACLGSPEKNKMIKIIEMAVDVTAEVFFQD</sequence>
<evidence type="ECO:0000313" key="5">
    <source>
        <dbReference type="Proteomes" id="UP001374584"/>
    </source>
</evidence>
<organism evidence="4 5">
    <name type="scientific">Phaseolus coccineus</name>
    <name type="common">Scarlet runner bean</name>
    <name type="synonym">Phaseolus multiflorus</name>
    <dbReference type="NCBI Taxonomy" id="3886"/>
    <lineage>
        <taxon>Eukaryota</taxon>
        <taxon>Viridiplantae</taxon>
        <taxon>Streptophyta</taxon>
        <taxon>Embryophyta</taxon>
        <taxon>Tracheophyta</taxon>
        <taxon>Spermatophyta</taxon>
        <taxon>Magnoliopsida</taxon>
        <taxon>eudicotyledons</taxon>
        <taxon>Gunneridae</taxon>
        <taxon>Pentapetalae</taxon>
        <taxon>rosids</taxon>
        <taxon>fabids</taxon>
        <taxon>Fabales</taxon>
        <taxon>Fabaceae</taxon>
        <taxon>Papilionoideae</taxon>
        <taxon>50 kb inversion clade</taxon>
        <taxon>NPAAA clade</taxon>
        <taxon>indigoferoid/millettioid clade</taxon>
        <taxon>Phaseoleae</taxon>
        <taxon>Phaseolus</taxon>
    </lineage>
</organism>
<evidence type="ECO:0000313" key="4">
    <source>
        <dbReference type="EMBL" id="KAK7357509.1"/>
    </source>
</evidence>
<feature type="region of interest" description="Disordered" evidence="2">
    <location>
        <begin position="215"/>
        <end position="283"/>
    </location>
</feature>
<gene>
    <name evidence="4" type="ORF">VNO80_16797</name>
</gene>
<protein>
    <recommendedName>
        <fullName evidence="3">FAF domain-containing protein</fullName>
    </recommendedName>
</protein>
<dbReference type="EMBL" id="JAYMYR010000006">
    <property type="protein sequence ID" value="KAK7357509.1"/>
    <property type="molecule type" value="Genomic_DNA"/>
</dbReference>
<evidence type="ECO:0000259" key="3">
    <source>
        <dbReference type="Pfam" id="PF11250"/>
    </source>
</evidence>
<keyword evidence="5" id="KW-1185">Reference proteome</keyword>
<dbReference type="InterPro" id="IPR046431">
    <property type="entry name" value="FAF_dom"/>
</dbReference>
<dbReference type="AlphaFoldDB" id="A0AAN9MMU2"/>
<feature type="compositionally biased region" description="Polar residues" evidence="2">
    <location>
        <begin position="135"/>
        <end position="152"/>
    </location>
</feature>
<accession>A0AAN9MMU2</accession>
<comment type="similarity">
    <text evidence="1">Belongs to the fantastic four family.</text>
</comment>
<proteinExistence type="inferred from homology"/>
<reference evidence="4 5" key="1">
    <citation type="submission" date="2024-01" db="EMBL/GenBank/DDBJ databases">
        <title>The genomes of 5 underutilized Papilionoideae crops provide insights into root nodulation and disease resistanc.</title>
        <authorList>
            <person name="Jiang F."/>
        </authorList>
    </citation>
    <scope>NUCLEOTIDE SEQUENCE [LARGE SCALE GENOMIC DNA]</scope>
    <source>
        <strain evidence="4">JINMINGXINNONG_FW02</strain>
        <tissue evidence="4">Leaves</tissue>
    </source>
</reference>
<name>A0AAN9MMU2_PHACN</name>
<feature type="domain" description="FAF" evidence="3">
    <location>
        <begin position="160"/>
        <end position="212"/>
    </location>
</feature>
<dbReference type="PANTHER" id="PTHR33155">
    <property type="entry name" value="FANTASTIC FOUR-LIKE PROTEIN (DUF3049)"/>
    <property type="match status" value="1"/>
</dbReference>
<evidence type="ECO:0000256" key="1">
    <source>
        <dbReference type="ARBA" id="ARBA00008690"/>
    </source>
</evidence>
<dbReference type="Proteomes" id="UP001374584">
    <property type="component" value="Unassembled WGS sequence"/>
</dbReference>
<feature type="region of interest" description="Disordered" evidence="2">
    <location>
        <begin position="135"/>
        <end position="173"/>
    </location>
</feature>
<feature type="compositionally biased region" description="Acidic residues" evidence="2">
    <location>
        <begin position="221"/>
        <end position="232"/>
    </location>
</feature>
<evidence type="ECO:0000256" key="2">
    <source>
        <dbReference type="SAM" id="MobiDB-lite"/>
    </source>
</evidence>
<dbReference type="Pfam" id="PF11250">
    <property type="entry name" value="FAF"/>
    <property type="match status" value="1"/>
</dbReference>
<feature type="compositionally biased region" description="Acidic residues" evidence="2">
    <location>
        <begin position="239"/>
        <end position="250"/>
    </location>
</feature>
<dbReference type="PANTHER" id="PTHR33155:SF53">
    <property type="entry name" value="FANTASTIC FOUR-LIKE PROTEIN"/>
    <property type="match status" value="1"/>
</dbReference>
<comment type="caution">
    <text evidence="4">The sequence shown here is derived from an EMBL/GenBank/DDBJ whole genome shotgun (WGS) entry which is preliminary data.</text>
</comment>
<feature type="compositionally biased region" description="Low complexity" evidence="2">
    <location>
        <begin position="58"/>
        <end position="68"/>
    </location>
</feature>
<feature type="compositionally biased region" description="Acidic residues" evidence="2">
    <location>
        <begin position="258"/>
        <end position="283"/>
    </location>
</feature>
<feature type="region of interest" description="Disordered" evidence="2">
    <location>
        <begin position="48"/>
        <end position="68"/>
    </location>
</feature>
<dbReference type="InterPro" id="IPR021410">
    <property type="entry name" value="FAF"/>
</dbReference>